<evidence type="ECO:0000313" key="2">
    <source>
        <dbReference type="Proteomes" id="UP000887574"/>
    </source>
</evidence>
<protein>
    <submittedName>
        <fullName evidence="3">Uncharacterized protein</fullName>
    </submittedName>
</protein>
<accession>A0A915CYJ4</accession>
<dbReference type="AlphaFoldDB" id="A0A915CYJ4"/>
<feature type="transmembrane region" description="Helical" evidence="1">
    <location>
        <begin position="184"/>
        <end position="205"/>
    </location>
</feature>
<feature type="transmembrane region" description="Helical" evidence="1">
    <location>
        <begin position="139"/>
        <end position="169"/>
    </location>
</feature>
<feature type="transmembrane region" description="Helical" evidence="1">
    <location>
        <begin position="103"/>
        <end position="127"/>
    </location>
</feature>
<dbReference type="WBParaSite" id="jg13515">
    <property type="protein sequence ID" value="jg13515"/>
    <property type="gene ID" value="jg13515"/>
</dbReference>
<proteinExistence type="predicted"/>
<reference evidence="3" key="1">
    <citation type="submission" date="2022-11" db="UniProtKB">
        <authorList>
            <consortium name="WormBaseParasite"/>
        </authorList>
    </citation>
    <scope>IDENTIFICATION</scope>
</reference>
<dbReference type="PANTHER" id="PTHR23021:SF37">
    <property type="entry name" value="SERPENTINE RECEPTOR, CLASS T"/>
    <property type="match status" value="1"/>
</dbReference>
<keyword evidence="1" id="KW-0472">Membrane</keyword>
<feature type="transmembrane region" description="Helical" evidence="1">
    <location>
        <begin position="70"/>
        <end position="97"/>
    </location>
</feature>
<sequence>MNIYLFHHQDFQKLYNCSKIKIDDFAVASRTHVGKSVFTLLLTSVLFILYIPCTFAVYKHRAHSCYKLMFYIAINDLCILIFIGFLHGYLGIIGAVYCSFPNFNYLCGICVNTLWMAESSAEIFLAINRCMVTLAPTRAYFWLAVSTCYGLYVFMFTNPSLFTGVYYFWSFNPFVGYLKDPKGVLFIQIFIIGFIHFGACSIHTLSKYFILNRNVLYLGQYFWFFAHGSPPVIYLTMNENIRTDCLEGLIEFLKARFPSWFKVFTKVFAPIKLLLLTHGTYRKFDCIYCKSSINQPPYPQF</sequence>
<keyword evidence="1" id="KW-0812">Transmembrane</keyword>
<dbReference type="Proteomes" id="UP000887574">
    <property type="component" value="Unplaced"/>
</dbReference>
<dbReference type="InterPro" id="IPR019425">
    <property type="entry name" value="7TM_GPCR_serpentine_rcpt_Srt"/>
</dbReference>
<keyword evidence="1" id="KW-1133">Transmembrane helix</keyword>
<evidence type="ECO:0000313" key="3">
    <source>
        <dbReference type="WBParaSite" id="jg13515"/>
    </source>
</evidence>
<dbReference type="Pfam" id="PF10321">
    <property type="entry name" value="7TM_GPCR_Srt"/>
    <property type="match status" value="2"/>
</dbReference>
<dbReference type="PANTHER" id="PTHR23021">
    <property type="entry name" value="SERPENTINE RECEPTOR, CLASS T"/>
    <property type="match status" value="1"/>
</dbReference>
<name>A0A915CYJ4_9BILA</name>
<feature type="transmembrane region" description="Helical" evidence="1">
    <location>
        <begin position="37"/>
        <end position="58"/>
    </location>
</feature>
<keyword evidence="2" id="KW-1185">Reference proteome</keyword>
<evidence type="ECO:0000256" key="1">
    <source>
        <dbReference type="SAM" id="Phobius"/>
    </source>
</evidence>
<organism evidence="2 3">
    <name type="scientific">Ditylenchus dipsaci</name>
    <dbReference type="NCBI Taxonomy" id="166011"/>
    <lineage>
        <taxon>Eukaryota</taxon>
        <taxon>Metazoa</taxon>
        <taxon>Ecdysozoa</taxon>
        <taxon>Nematoda</taxon>
        <taxon>Chromadorea</taxon>
        <taxon>Rhabditida</taxon>
        <taxon>Tylenchina</taxon>
        <taxon>Tylenchomorpha</taxon>
        <taxon>Sphaerularioidea</taxon>
        <taxon>Anguinidae</taxon>
        <taxon>Anguininae</taxon>
        <taxon>Ditylenchus</taxon>
    </lineage>
</organism>